<dbReference type="EMBL" id="VDMD01000025">
    <property type="protein sequence ID" value="TRM59845.1"/>
    <property type="molecule type" value="Genomic_DNA"/>
</dbReference>
<feature type="non-terminal residue" evidence="1">
    <location>
        <position position="70"/>
    </location>
</feature>
<dbReference type="AlphaFoldDB" id="A0A550C4Y4"/>
<organism evidence="1 2">
    <name type="scientific">Schizophyllum amplum</name>
    <dbReference type="NCBI Taxonomy" id="97359"/>
    <lineage>
        <taxon>Eukaryota</taxon>
        <taxon>Fungi</taxon>
        <taxon>Dikarya</taxon>
        <taxon>Basidiomycota</taxon>
        <taxon>Agaricomycotina</taxon>
        <taxon>Agaricomycetes</taxon>
        <taxon>Agaricomycetidae</taxon>
        <taxon>Agaricales</taxon>
        <taxon>Schizophyllaceae</taxon>
        <taxon>Schizophyllum</taxon>
    </lineage>
</organism>
<keyword evidence="2" id="KW-1185">Reference proteome</keyword>
<proteinExistence type="predicted"/>
<accession>A0A550C4Y4</accession>
<protein>
    <submittedName>
        <fullName evidence="1">Uncharacterized protein</fullName>
    </submittedName>
</protein>
<dbReference type="Proteomes" id="UP000320762">
    <property type="component" value="Unassembled WGS sequence"/>
</dbReference>
<sequence>MSTSSSGVPVSSTAVPNAASSSVSISVSSTSAGPCYTCVPPSWVQPTTYVLSSSTVATYIIASPTASVAS</sequence>
<evidence type="ECO:0000313" key="2">
    <source>
        <dbReference type="Proteomes" id="UP000320762"/>
    </source>
</evidence>
<comment type="caution">
    <text evidence="1">The sequence shown here is derived from an EMBL/GenBank/DDBJ whole genome shotgun (WGS) entry which is preliminary data.</text>
</comment>
<name>A0A550C4Y4_9AGAR</name>
<gene>
    <name evidence="1" type="ORF">BD626DRAFT_506597</name>
</gene>
<evidence type="ECO:0000313" key="1">
    <source>
        <dbReference type="EMBL" id="TRM59845.1"/>
    </source>
</evidence>
<reference evidence="1 2" key="1">
    <citation type="journal article" date="2019" name="New Phytol.">
        <title>Comparative genomics reveals unique wood-decay strategies and fruiting body development in the Schizophyllaceae.</title>
        <authorList>
            <person name="Almasi E."/>
            <person name="Sahu N."/>
            <person name="Krizsan K."/>
            <person name="Balint B."/>
            <person name="Kovacs G.M."/>
            <person name="Kiss B."/>
            <person name="Cseklye J."/>
            <person name="Drula E."/>
            <person name="Henrissat B."/>
            <person name="Nagy I."/>
            <person name="Chovatia M."/>
            <person name="Adam C."/>
            <person name="LaButti K."/>
            <person name="Lipzen A."/>
            <person name="Riley R."/>
            <person name="Grigoriev I.V."/>
            <person name="Nagy L.G."/>
        </authorList>
    </citation>
    <scope>NUCLEOTIDE SEQUENCE [LARGE SCALE GENOMIC DNA]</scope>
    <source>
        <strain evidence="1 2">NL-1724</strain>
    </source>
</reference>